<dbReference type="Pfam" id="PF04773">
    <property type="entry name" value="FecR"/>
    <property type="match status" value="1"/>
</dbReference>
<dbReference type="Pfam" id="PF16220">
    <property type="entry name" value="DUF4880"/>
    <property type="match status" value="1"/>
</dbReference>
<keyword evidence="2" id="KW-0812">Transmembrane</keyword>
<dbReference type="PANTHER" id="PTHR30273">
    <property type="entry name" value="PERIPLASMIC SIGNAL SENSOR AND SIGMA FACTOR ACTIVATOR FECR-RELATED"/>
    <property type="match status" value="1"/>
</dbReference>
<dbReference type="PATRIC" id="fig|1440763.5.peg.3929"/>
<dbReference type="RefSeq" id="WP_046969298.1">
    <property type="nucleotide sequence ID" value="NZ_CP017480.1"/>
</dbReference>
<name>A0A0G9H7Z3_9GAMM</name>
<dbReference type="OrthoDB" id="9771237at2"/>
<feature type="region of interest" description="Disordered" evidence="1">
    <location>
        <begin position="84"/>
        <end position="121"/>
    </location>
</feature>
<dbReference type="KEGG" id="lrz:BJI69_17280"/>
<keyword evidence="2" id="KW-0472">Membrane</keyword>
<protein>
    <submittedName>
        <fullName evidence="3">Uncharacterized protein</fullName>
    </submittedName>
</protein>
<dbReference type="Proteomes" id="UP000182987">
    <property type="component" value="Chromosome"/>
</dbReference>
<dbReference type="PANTHER" id="PTHR30273:SF2">
    <property type="entry name" value="PROTEIN FECR"/>
    <property type="match status" value="1"/>
</dbReference>
<reference evidence="4" key="1">
    <citation type="submission" date="2016-09" db="EMBL/GenBank/DDBJ databases">
        <authorList>
            <person name="Lysoe E."/>
        </authorList>
    </citation>
    <scope>NUCLEOTIDE SEQUENCE [LARGE SCALE GENOMIC DNA]</scope>
    <source>
        <strain evidence="4">LJ96T</strain>
    </source>
</reference>
<organism evidence="3 4">
    <name type="scientific">Luteibacter rhizovicinus DSM 16549</name>
    <dbReference type="NCBI Taxonomy" id="1440763"/>
    <lineage>
        <taxon>Bacteria</taxon>
        <taxon>Pseudomonadati</taxon>
        <taxon>Pseudomonadota</taxon>
        <taxon>Gammaproteobacteria</taxon>
        <taxon>Lysobacterales</taxon>
        <taxon>Rhodanobacteraceae</taxon>
        <taxon>Luteibacter</taxon>
    </lineage>
</organism>
<dbReference type="AlphaFoldDB" id="A0A0G9H7Z3"/>
<evidence type="ECO:0000313" key="3">
    <source>
        <dbReference type="EMBL" id="APG05484.1"/>
    </source>
</evidence>
<evidence type="ECO:0000313" key="4">
    <source>
        <dbReference type="Proteomes" id="UP000182987"/>
    </source>
</evidence>
<dbReference type="Gene3D" id="2.60.120.1440">
    <property type="match status" value="1"/>
</dbReference>
<sequence length="407" mass="44567">MNNLRLIEEAANWYLDMQQSPDDRTRARFMGWLRHSPQHVAEYMAMAQMHGDLRAATAAETMSLGDLTALAASESSVVALRGRVGGEHPSPLKRLPQGASPLKRLPQEASSPMEVSSPMETSWPMEAEAFRGSRFIGDARPRKRPSRIWRWAAAAAMVLLVGGGITAAWPSPDAPGIRYAAGIDVREVTLDDDTVVQLSPQSAMLVRFDADARHIELLQGHASFDIGKDPARPMKVTVGRQQIDDVGTVFNVERSEEAAQVTVVSGQVSVWNLPSPWFAKARARLTGTAAPRDRIVDLRGGESARVDADGHLTARGQAGVATATQWLPADIRFHDATVAEVARRFNAYATRPLVVDDPELARKRISGVFHARDPEAFIAYIGGLPHVRIDRRADHVRFVTTGNVSRL</sequence>
<proteinExistence type="predicted"/>
<evidence type="ECO:0000256" key="1">
    <source>
        <dbReference type="SAM" id="MobiDB-lite"/>
    </source>
</evidence>
<evidence type="ECO:0000256" key="2">
    <source>
        <dbReference type="SAM" id="Phobius"/>
    </source>
</evidence>
<dbReference type="STRING" id="1440763.BJI69_17280"/>
<accession>A0A0G9H7Z3</accession>
<dbReference type="GO" id="GO:0016989">
    <property type="term" value="F:sigma factor antagonist activity"/>
    <property type="evidence" value="ECO:0007669"/>
    <property type="project" value="TreeGrafter"/>
</dbReference>
<feature type="transmembrane region" description="Helical" evidence="2">
    <location>
        <begin position="148"/>
        <end position="169"/>
    </location>
</feature>
<dbReference type="InterPro" id="IPR012373">
    <property type="entry name" value="Ferrdict_sens_TM"/>
</dbReference>
<dbReference type="InterPro" id="IPR032623">
    <property type="entry name" value="FecR_N"/>
</dbReference>
<keyword evidence="4" id="KW-1185">Reference proteome</keyword>
<dbReference type="EMBL" id="CP017480">
    <property type="protein sequence ID" value="APG05484.1"/>
    <property type="molecule type" value="Genomic_DNA"/>
</dbReference>
<gene>
    <name evidence="3" type="ORF">BJI69_17280</name>
</gene>
<dbReference type="InterPro" id="IPR006860">
    <property type="entry name" value="FecR"/>
</dbReference>
<keyword evidence="2" id="KW-1133">Transmembrane helix</keyword>
<feature type="compositionally biased region" description="Polar residues" evidence="1">
    <location>
        <begin position="108"/>
        <end position="120"/>
    </location>
</feature>